<dbReference type="InterPro" id="IPR018247">
    <property type="entry name" value="EF_Hand_1_Ca_BS"/>
</dbReference>
<dbReference type="GO" id="GO:0006508">
    <property type="term" value="P:proteolysis"/>
    <property type="evidence" value="ECO:0007669"/>
    <property type="project" value="InterPro"/>
</dbReference>
<dbReference type="Pfam" id="PF00246">
    <property type="entry name" value="Peptidase_M14"/>
    <property type="match status" value="1"/>
</dbReference>
<dbReference type="PANTHER" id="PTHR12756">
    <property type="entry name" value="CYTOSOLIC CARBOXYPEPTIDASE"/>
    <property type="match status" value="1"/>
</dbReference>
<evidence type="ECO:0000313" key="7">
    <source>
        <dbReference type="Proteomes" id="UP000320386"/>
    </source>
</evidence>
<feature type="domain" description="Peptidase M14" evidence="5">
    <location>
        <begin position="141"/>
        <end position="410"/>
    </location>
</feature>
<feature type="domain" description="Dockerin" evidence="4">
    <location>
        <begin position="414"/>
        <end position="477"/>
    </location>
</feature>
<keyword evidence="3" id="KW-0732">Signal</keyword>
<dbReference type="PROSITE" id="PS00018">
    <property type="entry name" value="EF_HAND_1"/>
    <property type="match status" value="1"/>
</dbReference>
<accession>A0A518C0B9</accession>
<evidence type="ECO:0000256" key="3">
    <source>
        <dbReference type="SAM" id="SignalP"/>
    </source>
</evidence>
<comment type="cofactor">
    <cofactor evidence="1">
        <name>Zn(2+)</name>
        <dbReference type="ChEBI" id="CHEBI:29105"/>
    </cofactor>
</comment>
<evidence type="ECO:0000256" key="1">
    <source>
        <dbReference type="ARBA" id="ARBA00001947"/>
    </source>
</evidence>
<dbReference type="Gene3D" id="3.40.630.10">
    <property type="entry name" value="Zn peptidases"/>
    <property type="match status" value="1"/>
</dbReference>
<feature type="signal peptide" evidence="3">
    <location>
        <begin position="1"/>
        <end position="21"/>
    </location>
</feature>
<dbReference type="CDD" id="cd14254">
    <property type="entry name" value="Dockerin_II"/>
    <property type="match status" value="1"/>
</dbReference>
<keyword evidence="6" id="KW-0121">Carboxypeptidase</keyword>
<dbReference type="InterPro" id="IPR000834">
    <property type="entry name" value="Peptidase_M14"/>
</dbReference>
<protein>
    <submittedName>
        <fullName evidence="6">Zinc carboxypeptidase</fullName>
    </submittedName>
</protein>
<dbReference type="PANTHER" id="PTHR12756:SF9">
    <property type="entry name" value="CYTOSOLIC CARBOXYPEPTIDASE 6"/>
    <property type="match status" value="1"/>
</dbReference>
<dbReference type="RefSeq" id="WP_236254425.1">
    <property type="nucleotide sequence ID" value="NZ_CP036280.1"/>
</dbReference>
<dbReference type="InterPro" id="IPR036439">
    <property type="entry name" value="Dockerin_dom_sf"/>
</dbReference>
<dbReference type="AlphaFoldDB" id="A0A518C0B9"/>
<dbReference type="PROSITE" id="PS52035">
    <property type="entry name" value="PEPTIDASE_M14"/>
    <property type="match status" value="1"/>
</dbReference>
<proteinExistence type="inferred from homology"/>
<keyword evidence="6" id="KW-0378">Hydrolase</keyword>
<dbReference type="InterPro" id="IPR016134">
    <property type="entry name" value="Dockerin_dom"/>
</dbReference>
<evidence type="ECO:0000259" key="4">
    <source>
        <dbReference type="PROSITE" id="PS51766"/>
    </source>
</evidence>
<feature type="chain" id="PRO_5022149804" evidence="3">
    <location>
        <begin position="22"/>
        <end position="495"/>
    </location>
</feature>
<dbReference type="EMBL" id="CP036280">
    <property type="protein sequence ID" value="QDU72662.1"/>
    <property type="molecule type" value="Genomic_DNA"/>
</dbReference>
<keyword evidence="6" id="KW-0645">Protease</keyword>
<organism evidence="6 7">
    <name type="scientific">Mucisphaera calidilacus</name>
    <dbReference type="NCBI Taxonomy" id="2527982"/>
    <lineage>
        <taxon>Bacteria</taxon>
        <taxon>Pseudomonadati</taxon>
        <taxon>Planctomycetota</taxon>
        <taxon>Phycisphaerae</taxon>
        <taxon>Phycisphaerales</taxon>
        <taxon>Phycisphaeraceae</taxon>
        <taxon>Mucisphaera</taxon>
    </lineage>
</organism>
<keyword evidence="7" id="KW-1185">Reference proteome</keyword>
<gene>
    <name evidence="6" type="ORF">Pan265_25340</name>
</gene>
<name>A0A518C0B9_9BACT</name>
<evidence type="ECO:0000256" key="2">
    <source>
        <dbReference type="PROSITE-ProRule" id="PRU01379"/>
    </source>
</evidence>
<comment type="similarity">
    <text evidence="2">Belongs to the peptidase M14 family.</text>
</comment>
<dbReference type="KEGG" id="mcad:Pan265_25340"/>
<evidence type="ECO:0000259" key="5">
    <source>
        <dbReference type="PROSITE" id="PS52035"/>
    </source>
</evidence>
<dbReference type="GO" id="GO:0000272">
    <property type="term" value="P:polysaccharide catabolic process"/>
    <property type="evidence" value="ECO:0007669"/>
    <property type="project" value="InterPro"/>
</dbReference>
<dbReference type="PROSITE" id="PS51766">
    <property type="entry name" value="DOCKERIN"/>
    <property type="match status" value="1"/>
</dbReference>
<dbReference type="InterPro" id="IPR050821">
    <property type="entry name" value="Cytosolic_carboxypeptidase"/>
</dbReference>
<sequence length="495" mass="53565" precursor="true">MKFHRTAALVASLALAGTASAITIDADYDHASLESFSVAGAGGRPGTTTYVDLVGRDNYYGNGQWRWLNFTASDVLGDNVVFRISDNFAGGGSKLNNHAMVYSYDGVNWDYFDNNQRSNGTYSFSIDGGFTQDEVQVAYAFPYSYGMSVAHTQEVLASPWATPTLSGDANGVIGMSPGGTDDLGRTVDPREIFAYRITDPATDSGRQQKLKVMVMSGLHAGETLGTHTYQGLIDFLISDDPVAAHLRQAAEFIAYPCANPDGRFAGNSRTTVENVGTDPNRLWHPDLYATHQDIRVQAEAMYLDITQTSADLSYFIDFHSTVPTGGDDFGFIPFDQGDHLSPFWQSLLAIQPNIQSSNSTGTSWYTTNHAEAFLGAEVDVTFETQFGFQRPLDYYHDMGRNFGLAFADSLGIPIDLIAGDANSDGVVDLVDLSILAANFDSFGTFEQGDFNVDGVVDLLDLSILAANFQPVSTPEPASFLLGLAALIAGTRQRVC</sequence>
<evidence type="ECO:0000313" key="6">
    <source>
        <dbReference type="EMBL" id="QDU72662.1"/>
    </source>
</evidence>
<dbReference type="GO" id="GO:0008270">
    <property type="term" value="F:zinc ion binding"/>
    <property type="evidence" value="ECO:0007669"/>
    <property type="project" value="InterPro"/>
</dbReference>
<dbReference type="Gene3D" id="1.10.1330.10">
    <property type="entry name" value="Dockerin domain"/>
    <property type="match status" value="1"/>
</dbReference>
<dbReference type="SUPFAM" id="SSF63446">
    <property type="entry name" value="Type I dockerin domain"/>
    <property type="match status" value="1"/>
</dbReference>
<dbReference type="SUPFAM" id="SSF53187">
    <property type="entry name" value="Zn-dependent exopeptidases"/>
    <property type="match status" value="1"/>
</dbReference>
<reference evidence="6 7" key="1">
    <citation type="submission" date="2019-02" db="EMBL/GenBank/DDBJ databases">
        <title>Deep-cultivation of Planctomycetes and their phenomic and genomic characterization uncovers novel biology.</title>
        <authorList>
            <person name="Wiegand S."/>
            <person name="Jogler M."/>
            <person name="Boedeker C."/>
            <person name="Pinto D."/>
            <person name="Vollmers J."/>
            <person name="Rivas-Marin E."/>
            <person name="Kohn T."/>
            <person name="Peeters S.H."/>
            <person name="Heuer A."/>
            <person name="Rast P."/>
            <person name="Oberbeckmann S."/>
            <person name="Bunk B."/>
            <person name="Jeske O."/>
            <person name="Meyerdierks A."/>
            <person name="Storesund J.E."/>
            <person name="Kallscheuer N."/>
            <person name="Luecker S."/>
            <person name="Lage O.M."/>
            <person name="Pohl T."/>
            <person name="Merkel B.J."/>
            <person name="Hornburger P."/>
            <person name="Mueller R.-W."/>
            <person name="Bruemmer F."/>
            <person name="Labrenz M."/>
            <person name="Spormann A.M."/>
            <person name="Op den Camp H."/>
            <person name="Overmann J."/>
            <person name="Amann R."/>
            <person name="Jetten M.S.M."/>
            <person name="Mascher T."/>
            <person name="Medema M.H."/>
            <person name="Devos D.P."/>
            <person name="Kaster A.-K."/>
            <person name="Ovreas L."/>
            <person name="Rohde M."/>
            <person name="Galperin M.Y."/>
            <person name="Jogler C."/>
        </authorList>
    </citation>
    <scope>NUCLEOTIDE SEQUENCE [LARGE SCALE GENOMIC DNA]</scope>
    <source>
        <strain evidence="6 7">Pan265</strain>
    </source>
</reference>
<dbReference type="Gene3D" id="2.60.40.3120">
    <property type="match status" value="1"/>
</dbReference>
<dbReference type="Proteomes" id="UP000320386">
    <property type="component" value="Chromosome"/>
</dbReference>
<dbReference type="GO" id="GO:0004181">
    <property type="term" value="F:metallocarboxypeptidase activity"/>
    <property type="evidence" value="ECO:0007669"/>
    <property type="project" value="InterPro"/>
</dbReference>
<feature type="active site" description="Proton donor/acceptor" evidence="2">
    <location>
        <position position="383"/>
    </location>
</feature>